<dbReference type="InterPro" id="IPR050924">
    <property type="entry name" value="Peroxiredoxin_BCP/PrxQ"/>
</dbReference>
<keyword evidence="4" id="KW-0575">Peroxidase</keyword>
<name>A0A139SNZ9_9BACT</name>
<evidence type="ECO:0000256" key="13">
    <source>
        <dbReference type="PIRSR" id="PIRSR000239-1"/>
    </source>
</evidence>
<dbReference type="PANTHER" id="PTHR42801">
    <property type="entry name" value="THIOREDOXIN-DEPENDENT PEROXIDE REDUCTASE"/>
    <property type="match status" value="1"/>
</dbReference>
<sequence length="177" mass="18855">MKLRSFLTAFVPFCSCLLPLSAAAAQPLAVGDTAPSVSALADNGESLDFAEVYANNRYTLVYFYPKAGTAGCTAQGCSLRDAYEELTERGVAVIGVSTDTVEAQRAFKEAQGYPFPLIADVDQKVISAFGVPMRAFGGSDFASRQAFLIENGKVIWADYKASTSKQAEDVLSVIAAR</sequence>
<dbReference type="GO" id="GO:0045454">
    <property type="term" value="P:cell redox homeostasis"/>
    <property type="evidence" value="ECO:0007669"/>
    <property type="project" value="TreeGrafter"/>
</dbReference>
<evidence type="ECO:0000256" key="7">
    <source>
        <dbReference type="ARBA" id="ARBA00023157"/>
    </source>
</evidence>
<evidence type="ECO:0000256" key="6">
    <source>
        <dbReference type="ARBA" id="ARBA00023002"/>
    </source>
</evidence>
<evidence type="ECO:0000256" key="1">
    <source>
        <dbReference type="ARBA" id="ARBA00003330"/>
    </source>
</evidence>
<dbReference type="Pfam" id="PF00578">
    <property type="entry name" value="AhpC-TSA"/>
    <property type="match status" value="1"/>
</dbReference>
<dbReference type="Proteomes" id="UP000071392">
    <property type="component" value="Unassembled WGS sequence"/>
</dbReference>
<feature type="active site" description="Cysteine sulfenic acid (-SOH) intermediate; for peroxidase activity" evidence="13">
    <location>
        <position position="72"/>
    </location>
</feature>
<dbReference type="OrthoDB" id="9812811at2"/>
<dbReference type="PANTHER" id="PTHR42801:SF4">
    <property type="entry name" value="AHPC_TSA FAMILY PROTEIN"/>
    <property type="match status" value="1"/>
</dbReference>
<evidence type="ECO:0000256" key="11">
    <source>
        <dbReference type="ARBA" id="ARBA00042639"/>
    </source>
</evidence>
<evidence type="ECO:0000259" key="15">
    <source>
        <dbReference type="PROSITE" id="PS51352"/>
    </source>
</evidence>
<comment type="catalytic activity">
    <reaction evidence="12">
        <text>a hydroperoxide + [thioredoxin]-dithiol = an alcohol + [thioredoxin]-disulfide + H2O</text>
        <dbReference type="Rhea" id="RHEA:62620"/>
        <dbReference type="Rhea" id="RHEA-COMP:10698"/>
        <dbReference type="Rhea" id="RHEA-COMP:10700"/>
        <dbReference type="ChEBI" id="CHEBI:15377"/>
        <dbReference type="ChEBI" id="CHEBI:29950"/>
        <dbReference type="ChEBI" id="CHEBI:30879"/>
        <dbReference type="ChEBI" id="CHEBI:35924"/>
        <dbReference type="ChEBI" id="CHEBI:50058"/>
        <dbReference type="EC" id="1.11.1.24"/>
    </reaction>
</comment>
<dbReference type="AlphaFoldDB" id="A0A139SNZ9"/>
<comment type="similarity">
    <text evidence="10">Belongs to the peroxiredoxin family. BCP/PrxQ subfamily.</text>
</comment>
<dbReference type="InterPro" id="IPR013766">
    <property type="entry name" value="Thioredoxin_domain"/>
</dbReference>
<comment type="function">
    <text evidence="1">Thiol-specific peroxidase that catalyzes the reduction of hydrogen peroxide and organic hydroperoxides to water and alcohols, respectively. Plays a role in cell protection against oxidative stress by detoxifying peroxides and as sensor of hydrogen peroxide-mediated signaling events.</text>
</comment>
<dbReference type="GO" id="GO:0005737">
    <property type="term" value="C:cytoplasm"/>
    <property type="evidence" value="ECO:0007669"/>
    <property type="project" value="TreeGrafter"/>
</dbReference>
<dbReference type="InterPro" id="IPR024706">
    <property type="entry name" value="Peroxiredoxin_AhpC-typ"/>
</dbReference>
<evidence type="ECO:0000313" key="16">
    <source>
        <dbReference type="EMBL" id="KXU36171.1"/>
    </source>
</evidence>
<dbReference type="PIRSF" id="PIRSF000239">
    <property type="entry name" value="AHPC"/>
    <property type="match status" value="1"/>
</dbReference>
<dbReference type="GO" id="GO:0008379">
    <property type="term" value="F:thioredoxin peroxidase activity"/>
    <property type="evidence" value="ECO:0007669"/>
    <property type="project" value="TreeGrafter"/>
</dbReference>
<organism evidence="16 17">
    <name type="scientific">Cephaloticoccus capnophilus</name>
    <dbReference type="NCBI Taxonomy" id="1548208"/>
    <lineage>
        <taxon>Bacteria</taxon>
        <taxon>Pseudomonadati</taxon>
        <taxon>Verrucomicrobiota</taxon>
        <taxon>Opitutia</taxon>
        <taxon>Opitutales</taxon>
        <taxon>Opitutaceae</taxon>
        <taxon>Cephaloticoccus</taxon>
    </lineage>
</organism>
<keyword evidence="14" id="KW-0732">Signal</keyword>
<keyword evidence="17" id="KW-1185">Reference proteome</keyword>
<accession>A0A139SNZ9</accession>
<dbReference type="InterPro" id="IPR036249">
    <property type="entry name" value="Thioredoxin-like_sf"/>
</dbReference>
<evidence type="ECO:0000256" key="3">
    <source>
        <dbReference type="ARBA" id="ARBA00013017"/>
    </source>
</evidence>
<feature type="signal peptide" evidence="14">
    <location>
        <begin position="1"/>
        <end position="24"/>
    </location>
</feature>
<comment type="caution">
    <text evidence="16">The sequence shown here is derived from an EMBL/GenBank/DDBJ whole genome shotgun (WGS) entry which is preliminary data.</text>
</comment>
<evidence type="ECO:0000313" key="17">
    <source>
        <dbReference type="Proteomes" id="UP000071392"/>
    </source>
</evidence>
<evidence type="ECO:0000256" key="2">
    <source>
        <dbReference type="ARBA" id="ARBA00011245"/>
    </source>
</evidence>
<dbReference type="InterPro" id="IPR000866">
    <property type="entry name" value="AhpC/TSA"/>
</dbReference>
<proteinExistence type="inferred from homology"/>
<dbReference type="EC" id="1.11.1.24" evidence="3"/>
<keyword evidence="8" id="KW-0676">Redox-active center</keyword>
<keyword evidence="6" id="KW-0560">Oxidoreductase</keyword>
<dbReference type="PROSITE" id="PS51352">
    <property type="entry name" value="THIOREDOXIN_2"/>
    <property type="match status" value="1"/>
</dbReference>
<evidence type="ECO:0000256" key="14">
    <source>
        <dbReference type="SAM" id="SignalP"/>
    </source>
</evidence>
<reference evidence="16 17" key="1">
    <citation type="submission" date="2016-02" db="EMBL/GenBank/DDBJ databases">
        <authorList>
            <person name="Wen L."/>
            <person name="He K."/>
            <person name="Yang H."/>
        </authorList>
    </citation>
    <scope>NUCLEOTIDE SEQUENCE [LARGE SCALE GENOMIC DNA]</scope>
    <source>
        <strain evidence="16 17">CV41</strain>
    </source>
</reference>
<evidence type="ECO:0000256" key="8">
    <source>
        <dbReference type="ARBA" id="ARBA00023284"/>
    </source>
</evidence>
<dbReference type="Gene3D" id="3.40.30.10">
    <property type="entry name" value="Glutaredoxin"/>
    <property type="match status" value="1"/>
</dbReference>
<keyword evidence="5" id="KW-0049">Antioxidant</keyword>
<protein>
    <recommendedName>
        <fullName evidence="3">thioredoxin-dependent peroxiredoxin</fullName>
        <ecNumber evidence="3">1.11.1.24</ecNumber>
    </recommendedName>
    <alternativeName>
        <fullName evidence="9">Thioredoxin peroxidase</fullName>
    </alternativeName>
    <alternativeName>
        <fullName evidence="11">Thioredoxin-dependent peroxiredoxin Bcp</fullName>
    </alternativeName>
</protein>
<evidence type="ECO:0000256" key="9">
    <source>
        <dbReference type="ARBA" id="ARBA00032824"/>
    </source>
</evidence>
<dbReference type="CDD" id="cd03017">
    <property type="entry name" value="PRX_BCP"/>
    <property type="match status" value="1"/>
</dbReference>
<feature type="chain" id="PRO_5007299356" description="thioredoxin-dependent peroxiredoxin" evidence="14">
    <location>
        <begin position="25"/>
        <end position="177"/>
    </location>
</feature>
<evidence type="ECO:0000256" key="10">
    <source>
        <dbReference type="ARBA" id="ARBA00038489"/>
    </source>
</evidence>
<dbReference type="EMBL" id="LSZP01000030">
    <property type="protein sequence ID" value="KXU36171.1"/>
    <property type="molecule type" value="Genomic_DNA"/>
</dbReference>
<evidence type="ECO:0000256" key="4">
    <source>
        <dbReference type="ARBA" id="ARBA00022559"/>
    </source>
</evidence>
<evidence type="ECO:0000256" key="12">
    <source>
        <dbReference type="ARBA" id="ARBA00049091"/>
    </source>
</evidence>
<gene>
    <name evidence="16" type="ORF">AXK12_03925</name>
</gene>
<dbReference type="GO" id="GO:0034599">
    <property type="term" value="P:cellular response to oxidative stress"/>
    <property type="evidence" value="ECO:0007669"/>
    <property type="project" value="TreeGrafter"/>
</dbReference>
<dbReference type="SUPFAM" id="SSF52833">
    <property type="entry name" value="Thioredoxin-like"/>
    <property type="match status" value="1"/>
</dbReference>
<feature type="domain" description="Thioredoxin" evidence="15">
    <location>
        <begin position="28"/>
        <end position="177"/>
    </location>
</feature>
<keyword evidence="7" id="KW-1015">Disulfide bond</keyword>
<evidence type="ECO:0000256" key="5">
    <source>
        <dbReference type="ARBA" id="ARBA00022862"/>
    </source>
</evidence>
<dbReference type="RefSeq" id="WP_068711435.1">
    <property type="nucleotide sequence ID" value="NZ_LSZP01000030.1"/>
</dbReference>
<comment type="subunit">
    <text evidence="2">Monomer.</text>
</comment>